<organism evidence="2 3">
    <name type="scientific">Micromonospora krabiensis</name>
    <dbReference type="NCBI Taxonomy" id="307121"/>
    <lineage>
        <taxon>Bacteria</taxon>
        <taxon>Bacillati</taxon>
        <taxon>Actinomycetota</taxon>
        <taxon>Actinomycetes</taxon>
        <taxon>Micromonosporales</taxon>
        <taxon>Micromonosporaceae</taxon>
        <taxon>Micromonospora</taxon>
    </lineage>
</organism>
<dbReference type="AlphaFoldDB" id="A0A1C3NBL8"/>
<sequence>MKRLPGRKLRASVAALALTAGGIVAVQAVAAPAQAGCYESNYGSPVQVYIGGVKRGVEQLRSPETCNRNGVYYGKISDTYTDGSCLSIRYYDPSYVGTQGTSCDSAGYNYTFWDQNGNVWADFRGQLTATGALSTNYYNGAY</sequence>
<evidence type="ECO:0000313" key="2">
    <source>
        <dbReference type="EMBL" id="SBV29976.1"/>
    </source>
</evidence>
<reference evidence="3" key="1">
    <citation type="submission" date="2016-06" db="EMBL/GenBank/DDBJ databases">
        <authorList>
            <person name="Varghese N."/>
            <person name="Submissions Spin"/>
        </authorList>
    </citation>
    <scope>NUCLEOTIDE SEQUENCE [LARGE SCALE GENOMIC DNA]</scope>
    <source>
        <strain evidence="3">DSM 45344</strain>
    </source>
</reference>
<evidence type="ECO:0000313" key="3">
    <source>
        <dbReference type="Proteomes" id="UP000199393"/>
    </source>
</evidence>
<protein>
    <recommendedName>
        <fullName evidence="4">Peptidase inhibitor family I36</fullName>
    </recommendedName>
</protein>
<evidence type="ECO:0000256" key="1">
    <source>
        <dbReference type="SAM" id="SignalP"/>
    </source>
</evidence>
<feature type="chain" id="PRO_5008678854" description="Peptidase inhibitor family I36" evidence="1">
    <location>
        <begin position="31"/>
        <end position="142"/>
    </location>
</feature>
<dbReference type="STRING" id="307121.GA0070620_5563"/>
<gene>
    <name evidence="2" type="ORF">GA0070620_5563</name>
</gene>
<keyword evidence="1" id="KW-0732">Signal</keyword>
<dbReference type="Proteomes" id="UP000199393">
    <property type="component" value="Chromosome I"/>
</dbReference>
<evidence type="ECO:0008006" key="4">
    <source>
        <dbReference type="Google" id="ProtNLM"/>
    </source>
</evidence>
<feature type="signal peptide" evidence="1">
    <location>
        <begin position="1"/>
        <end position="30"/>
    </location>
</feature>
<keyword evidence="3" id="KW-1185">Reference proteome</keyword>
<proteinExistence type="predicted"/>
<dbReference type="RefSeq" id="WP_091595645.1">
    <property type="nucleotide sequence ID" value="NZ_JBHRWG010000002.1"/>
</dbReference>
<name>A0A1C3NBL8_9ACTN</name>
<accession>A0A1C3NBL8</accession>
<dbReference type="EMBL" id="LT598496">
    <property type="protein sequence ID" value="SBV29976.1"/>
    <property type="molecule type" value="Genomic_DNA"/>
</dbReference>
<dbReference type="OrthoDB" id="9907839at2"/>